<dbReference type="HOGENOM" id="CLU_3105793_0_0_1"/>
<name>K5XGY3_AGABU</name>
<proteinExistence type="predicted"/>
<dbReference type="RefSeq" id="XP_007335716.1">
    <property type="nucleotide sequence ID" value="XM_007335654.1"/>
</dbReference>
<sequence>MGLATSSCNPYSSLSRVYRSLETIAFSYDEHRSSYNEPLHVDQAKPWPVVE</sequence>
<dbReference type="InParanoid" id="K5XGY3"/>
<keyword evidence="2" id="KW-1185">Reference proteome</keyword>
<dbReference type="GeneID" id="18828236"/>
<organism evidence="1 2">
    <name type="scientific">Agaricus bisporus var. burnettii (strain JB137-S8 / ATCC MYA-4627 / FGSC 10392)</name>
    <name type="common">White button mushroom</name>
    <dbReference type="NCBI Taxonomy" id="597362"/>
    <lineage>
        <taxon>Eukaryota</taxon>
        <taxon>Fungi</taxon>
        <taxon>Dikarya</taxon>
        <taxon>Basidiomycota</taxon>
        <taxon>Agaricomycotina</taxon>
        <taxon>Agaricomycetes</taxon>
        <taxon>Agaricomycetidae</taxon>
        <taxon>Agaricales</taxon>
        <taxon>Agaricineae</taxon>
        <taxon>Agaricaceae</taxon>
        <taxon>Agaricus</taxon>
    </lineage>
</organism>
<dbReference type="EMBL" id="JH972305">
    <property type="protein sequence ID" value="EKM73645.1"/>
    <property type="molecule type" value="Genomic_DNA"/>
</dbReference>
<dbReference type="Proteomes" id="UP000008493">
    <property type="component" value="Unassembled WGS sequence"/>
</dbReference>
<evidence type="ECO:0000313" key="1">
    <source>
        <dbReference type="EMBL" id="EKM73645.1"/>
    </source>
</evidence>
<reference evidence="2" key="1">
    <citation type="journal article" date="2012" name="Proc. Natl. Acad. Sci. U.S.A.">
        <title>Genome sequence of the button mushroom Agaricus bisporus reveals mechanisms governing adaptation to a humic-rich ecological niche.</title>
        <authorList>
            <person name="Morin E."/>
            <person name="Kohler A."/>
            <person name="Baker A.R."/>
            <person name="Foulongne-Oriol M."/>
            <person name="Lombard V."/>
            <person name="Nagy L.G."/>
            <person name="Ohm R.A."/>
            <person name="Patyshakuliyeva A."/>
            <person name="Brun A."/>
            <person name="Aerts A.L."/>
            <person name="Bailey A.M."/>
            <person name="Billette C."/>
            <person name="Coutinho P.M."/>
            <person name="Deakin G."/>
            <person name="Doddapaneni H."/>
            <person name="Floudas D."/>
            <person name="Grimwood J."/>
            <person name="Hilden K."/>
            <person name="Kuees U."/>
            <person name="LaButti K.M."/>
            <person name="Lapidus A."/>
            <person name="Lindquist E.A."/>
            <person name="Lucas S.M."/>
            <person name="Murat C."/>
            <person name="Riley R.W."/>
            <person name="Salamov A.A."/>
            <person name="Schmutz J."/>
            <person name="Subramanian V."/>
            <person name="Woesten H.A.B."/>
            <person name="Xu J."/>
            <person name="Eastwood D.C."/>
            <person name="Foster G.D."/>
            <person name="Sonnenberg A.S."/>
            <person name="Cullen D."/>
            <person name="de Vries R.P."/>
            <person name="Lundell T."/>
            <person name="Hibbett D.S."/>
            <person name="Henrissat B."/>
            <person name="Burton K.S."/>
            <person name="Kerrigan R.W."/>
            <person name="Challen M.P."/>
            <person name="Grigoriev I.V."/>
            <person name="Martin F."/>
        </authorList>
    </citation>
    <scope>NUCLEOTIDE SEQUENCE [LARGE SCALE GENOMIC DNA]</scope>
    <source>
        <strain evidence="2">JB137-S8 / ATCC MYA-4627 / FGSC 10392</strain>
    </source>
</reference>
<accession>K5XGY3</accession>
<dbReference type="KEGG" id="abp:AGABI1DRAFT134351"/>
<protein>
    <submittedName>
        <fullName evidence="1">Uncharacterized protein</fullName>
    </submittedName>
</protein>
<evidence type="ECO:0000313" key="2">
    <source>
        <dbReference type="Proteomes" id="UP000008493"/>
    </source>
</evidence>
<dbReference type="AlphaFoldDB" id="K5XGY3"/>
<gene>
    <name evidence="1" type="ORF">AGABI1DRAFT_134351</name>
</gene>